<dbReference type="GO" id="GO:0005737">
    <property type="term" value="C:cytoplasm"/>
    <property type="evidence" value="ECO:0007669"/>
    <property type="project" value="TreeGrafter"/>
</dbReference>
<dbReference type="PANTHER" id="PTHR30502">
    <property type="entry name" value="2-KETO-3-DEOXY-L-RHAMNONATE ALDOLASE"/>
    <property type="match status" value="1"/>
</dbReference>
<evidence type="ECO:0000256" key="2">
    <source>
        <dbReference type="ARBA" id="ARBA00023239"/>
    </source>
</evidence>
<sequence length="309" mass="33342">MADGKGYLEQPHLHTQAPFRSALLINPGNFQEALNQAVADPKKTLFGVGTGIPSTFVTKVLASTKPDFIWIDVEHGMFDRLLLNDCIQAAQHHSEGKAMVIVRVPKHDTVSLSTALDAGAAGIVIPHVESAQEVKDKMKEIYFLGDQSAPKGQRSYSPWTFTPGINDQSLYPGDPFNIRTYNSHTVIIPQVESVKGIENVDEIAAVTGVSAIMFGPGDFMVDAGCDLNAFGAPNPVFDAAVAKFSAAAKRNNVPLFGAALSVHAIPSMIEQGYRAIAVAFDLWGFSNMVKEKLDQATAYASQHGEKKEE</sequence>
<dbReference type="SUPFAM" id="SSF51621">
    <property type="entry name" value="Phosphoenolpyruvate/pyruvate domain"/>
    <property type="match status" value="1"/>
</dbReference>
<keyword evidence="1" id="KW-0479">Metal-binding</keyword>
<dbReference type="InterPro" id="IPR015813">
    <property type="entry name" value="Pyrv/PenolPyrv_kinase-like_dom"/>
</dbReference>
<dbReference type="EMBL" id="JAPEVB010000003">
    <property type="protein sequence ID" value="KAJ4391657.1"/>
    <property type="molecule type" value="Genomic_DNA"/>
</dbReference>
<dbReference type="InterPro" id="IPR005000">
    <property type="entry name" value="Aldolase/citrate-lyase_domain"/>
</dbReference>
<protein>
    <recommendedName>
        <fullName evidence="3">HpcH/HpaI aldolase/citrate lyase domain-containing protein</fullName>
    </recommendedName>
</protein>
<reference evidence="4" key="1">
    <citation type="submission" date="2022-10" db="EMBL/GenBank/DDBJ databases">
        <title>Tapping the CABI collections for fungal endophytes: first genome assemblies for Collariella, Neodidymelliopsis, Ascochyta clinopodiicola, Didymella pomorum, Didymosphaeria variabile, Neocosmospora piperis and Neocucurbitaria cava.</title>
        <authorList>
            <person name="Hill R."/>
        </authorList>
    </citation>
    <scope>NUCLEOTIDE SEQUENCE</scope>
    <source>
        <strain evidence="4">IMI 355082</strain>
    </source>
</reference>
<evidence type="ECO:0000256" key="1">
    <source>
        <dbReference type="ARBA" id="ARBA00022723"/>
    </source>
</evidence>
<dbReference type="Pfam" id="PF03328">
    <property type="entry name" value="HpcH_HpaI"/>
    <property type="match status" value="1"/>
</dbReference>
<dbReference type="GO" id="GO:0046872">
    <property type="term" value="F:metal ion binding"/>
    <property type="evidence" value="ECO:0007669"/>
    <property type="project" value="UniProtKB-KW"/>
</dbReference>
<comment type="caution">
    <text evidence="4">The sequence shown here is derived from an EMBL/GenBank/DDBJ whole genome shotgun (WGS) entry which is preliminary data.</text>
</comment>
<proteinExistence type="predicted"/>
<dbReference type="Gene3D" id="3.20.20.60">
    <property type="entry name" value="Phosphoenolpyruvate-binding domains"/>
    <property type="match status" value="1"/>
</dbReference>
<evidence type="ECO:0000259" key="3">
    <source>
        <dbReference type="Pfam" id="PF03328"/>
    </source>
</evidence>
<dbReference type="AlphaFoldDB" id="A0A9W8YSL4"/>
<organism evidence="4 5">
    <name type="scientific">Gnomoniopsis smithogilvyi</name>
    <dbReference type="NCBI Taxonomy" id="1191159"/>
    <lineage>
        <taxon>Eukaryota</taxon>
        <taxon>Fungi</taxon>
        <taxon>Dikarya</taxon>
        <taxon>Ascomycota</taxon>
        <taxon>Pezizomycotina</taxon>
        <taxon>Sordariomycetes</taxon>
        <taxon>Sordariomycetidae</taxon>
        <taxon>Diaporthales</taxon>
        <taxon>Gnomoniaceae</taxon>
        <taxon>Gnomoniopsis</taxon>
    </lineage>
</organism>
<gene>
    <name evidence="4" type="ORF">N0V93_005276</name>
</gene>
<dbReference type="PANTHER" id="PTHR30502:SF8">
    <property type="entry name" value="SYNTHASE, PUTATIVE-RELATED"/>
    <property type="match status" value="1"/>
</dbReference>
<keyword evidence="2" id="KW-0456">Lyase</keyword>
<name>A0A9W8YSL4_9PEZI</name>
<dbReference type="InterPro" id="IPR040442">
    <property type="entry name" value="Pyrv_kinase-like_dom_sf"/>
</dbReference>
<dbReference type="OrthoDB" id="2326446at2759"/>
<dbReference type="GO" id="GO:0016832">
    <property type="term" value="F:aldehyde-lyase activity"/>
    <property type="evidence" value="ECO:0007669"/>
    <property type="project" value="TreeGrafter"/>
</dbReference>
<feature type="domain" description="HpcH/HpaI aldolase/citrate lyase" evidence="3">
    <location>
        <begin position="58"/>
        <end position="283"/>
    </location>
</feature>
<evidence type="ECO:0000313" key="4">
    <source>
        <dbReference type="EMBL" id="KAJ4391657.1"/>
    </source>
</evidence>
<dbReference type="Proteomes" id="UP001140453">
    <property type="component" value="Unassembled WGS sequence"/>
</dbReference>
<evidence type="ECO:0000313" key="5">
    <source>
        <dbReference type="Proteomes" id="UP001140453"/>
    </source>
</evidence>
<dbReference type="InterPro" id="IPR050251">
    <property type="entry name" value="HpcH-HpaI_aldolase"/>
</dbReference>
<keyword evidence="5" id="KW-1185">Reference proteome</keyword>
<accession>A0A9W8YSL4</accession>